<name>A0A165S658_9AGAM</name>
<organism evidence="7 8">
    <name type="scientific">Neolentinus lepideus HHB14362 ss-1</name>
    <dbReference type="NCBI Taxonomy" id="1314782"/>
    <lineage>
        <taxon>Eukaryota</taxon>
        <taxon>Fungi</taxon>
        <taxon>Dikarya</taxon>
        <taxon>Basidiomycota</taxon>
        <taxon>Agaricomycotina</taxon>
        <taxon>Agaricomycetes</taxon>
        <taxon>Gloeophyllales</taxon>
        <taxon>Gloeophyllaceae</taxon>
        <taxon>Neolentinus</taxon>
    </lineage>
</organism>
<proteinExistence type="inferred from homology"/>
<keyword evidence="5 6" id="KW-0472">Membrane</keyword>
<dbReference type="GO" id="GO:0008250">
    <property type="term" value="C:oligosaccharyltransferase complex"/>
    <property type="evidence" value="ECO:0007669"/>
    <property type="project" value="UniProtKB-UniRule"/>
</dbReference>
<dbReference type="AlphaFoldDB" id="A0A165S658"/>
<evidence type="ECO:0000256" key="6">
    <source>
        <dbReference type="RuleBase" id="RU367008"/>
    </source>
</evidence>
<keyword evidence="8" id="KW-1185">Reference proteome</keyword>
<keyword evidence="3 6" id="KW-0812">Transmembrane</keyword>
<comment type="subunit">
    <text evidence="6">Component of the oligosaccharyltransferase (OST) complex.</text>
</comment>
<comment type="subcellular location">
    <subcellularLocation>
        <location evidence="1 6">Membrane</location>
        <topology evidence="1 6">Multi-pass membrane protein</topology>
    </subcellularLocation>
</comment>
<evidence type="ECO:0000313" key="7">
    <source>
        <dbReference type="EMBL" id="KZT24723.1"/>
    </source>
</evidence>
<evidence type="ECO:0000256" key="1">
    <source>
        <dbReference type="ARBA" id="ARBA00004141"/>
    </source>
</evidence>
<feature type="transmembrane region" description="Helical" evidence="6">
    <location>
        <begin position="20"/>
        <end position="45"/>
    </location>
</feature>
<evidence type="ECO:0000256" key="2">
    <source>
        <dbReference type="ARBA" id="ARBA00009825"/>
    </source>
</evidence>
<comment type="function">
    <text evidence="6">Subunit of the oligosaccharyl transferase (OST) complex that catalyzes the initial transfer of a defined glycan (Glc(3)Man(9)GlcNAc(2) in eukaryotes) from the lipid carrier dolichol-pyrophosphate to an asparagine residue within an Asn-X-Ser/Thr consensus motif in nascent polypeptide chains, the first step in protein N-glycosylation. N-glycosylation occurs cotranslationally and the complex associates with the Sec61 complex at the channel-forming translocon complex that mediates protein translocation across the endoplasmic reticulum (ER). All subunits are required for a maximal enzyme activity.</text>
</comment>
<dbReference type="Proteomes" id="UP000076761">
    <property type="component" value="Unassembled WGS sequence"/>
</dbReference>
<evidence type="ECO:0000313" key="8">
    <source>
        <dbReference type="Proteomes" id="UP000076761"/>
    </source>
</evidence>
<gene>
    <name evidence="7" type="ORF">NEOLEDRAFT_1242376</name>
</gene>
<dbReference type="InterPro" id="IPR007915">
    <property type="entry name" value="TMEM258/Ost5"/>
</dbReference>
<keyword evidence="4 6" id="KW-1133">Transmembrane helix</keyword>
<dbReference type="InParanoid" id="A0A165S658"/>
<sequence>MSDYSAIQTLYKSATPFSPYISVGLLPYLAFVLLSGTFALAFYFSTLPKTVLPVHETLIATLASILGGFGVVALFNSVGVYV</sequence>
<dbReference type="GO" id="GO:0006487">
    <property type="term" value="P:protein N-linked glycosylation"/>
    <property type="evidence" value="ECO:0007669"/>
    <property type="project" value="UniProtKB-UniRule"/>
</dbReference>
<evidence type="ECO:0000256" key="5">
    <source>
        <dbReference type="ARBA" id="ARBA00023136"/>
    </source>
</evidence>
<comment type="similarity">
    <text evidence="2 6">Belongs to the OST5 family.</text>
</comment>
<protein>
    <recommendedName>
        <fullName evidence="6">Dolichyl-diphosphooligosaccharide-protein glycosyltransferase subunit OST5</fullName>
    </recommendedName>
</protein>
<dbReference type="EMBL" id="KV425576">
    <property type="protein sequence ID" value="KZT24723.1"/>
    <property type="molecule type" value="Genomic_DNA"/>
</dbReference>
<accession>A0A165S658</accession>
<dbReference type="OrthoDB" id="2503643at2759"/>
<evidence type="ECO:0000256" key="4">
    <source>
        <dbReference type="ARBA" id="ARBA00022989"/>
    </source>
</evidence>
<evidence type="ECO:0000256" key="3">
    <source>
        <dbReference type="ARBA" id="ARBA00022692"/>
    </source>
</evidence>
<feature type="transmembrane region" description="Helical" evidence="6">
    <location>
        <begin position="57"/>
        <end position="81"/>
    </location>
</feature>
<reference evidence="7 8" key="1">
    <citation type="journal article" date="2016" name="Mol. Biol. Evol.">
        <title>Comparative Genomics of Early-Diverging Mushroom-Forming Fungi Provides Insights into the Origins of Lignocellulose Decay Capabilities.</title>
        <authorList>
            <person name="Nagy L.G."/>
            <person name="Riley R."/>
            <person name="Tritt A."/>
            <person name="Adam C."/>
            <person name="Daum C."/>
            <person name="Floudas D."/>
            <person name="Sun H."/>
            <person name="Yadav J.S."/>
            <person name="Pangilinan J."/>
            <person name="Larsson K.H."/>
            <person name="Matsuura K."/>
            <person name="Barry K."/>
            <person name="Labutti K."/>
            <person name="Kuo R."/>
            <person name="Ohm R.A."/>
            <person name="Bhattacharya S.S."/>
            <person name="Shirouzu T."/>
            <person name="Yoshinaga Y."/>
            <person name="Martin F.M."/>
            <person name="Grigoriev I.V."/>
            <person name="Hibbett D.S."/>
        </authorList>
    </citation>
    <scope>NUCLEOTIDE SEQUENCE [LARGE SCALE GENOMIC DNA]</scope>
    <source>
        <strain evidence="7 8">HHB14362 ss-1</strain>
    </source>
</reference>
<dbReference type="STRING" id="1314782.A0A165S658"/>
<dbReference type="Pfam" id="PF05251">
    <property type="entry name" value="Ost5"/>
    <property type="match status" value="1"/>
</dbReference>